<evidence type="ECO:0000313" key="2">
    <source>
        <dbReference type="Proteomes" id="UP000034354"/>
    </source>
</evidence>
<dbReference type="InterPro" id="IPR036874">
    <property type="entry name" value="Carbonic_anhydrase_sf"/>
</dbReference>
<organism evidence="1 2">
    <name type="scientific">Candidatus Uhrbacteria bacterium GW2011_GWE2_45_35</name>
    <dbReference type="NCBI Taxonomy" id="1618993"/>
    <lineage>
        <taxon>Bacteria</taxon>
        <taxon>Candidatus Uhriibacteriota</taxon>
    </lineage>
</organism>
<dbReference type="InterPro" id="IPR046871">
    <property type="entry name" value="Pro_CA_2"/>
</dbReference>
<sequence length="164" mass="18682">MFFGGTVAHENFHAVVIRCQDGRLGTVNAAWLTEMQKSGPVDDISVPGAIKEIVDWYGKSWWRRFLAGVLMSFGLQISLVMRGLEVAVNLHGITTIYLQAHRDCGAYNGSRAFSESITEKTFHLAQIKQAAEIIRKHFKNPKLEIHLKWVELREHDKWEIADFS</sequence>
<proteinExistence type="predicted"/>
<dbReference type="AlphaFoldDB" id="A0A0G1QET7"/>
<dbReference type="STRING" id="1618993.UX09_C0034G0010"/>
<dbReference type="GO" id="GO:0008270">
    <property type="term" value="F:zinc ion binding"/>
    <property type="evidence" value="ECO:0007669"/>
    <property type="project" value="InterPro"/>
</dbReference>
<dbReference type="Proteomes" id="UP000034354">
    <property type="component" value="Unassembled WGS sequence"/>
</dbReference>
<dbReference type="EMBL" id="LCKW01000034">
    <property type="protein sequence ID" value="KKU07145.1"/>
    <property type="molecule type" value="Genomic_DNA"/>
</dbReference>
<evidence type="ECO:0000313" key="1">
    <source>
        <dbReference type="EMBL" id="KKU07145.1"/>
    </source>
</evidence>
<name>A0A0G1QET7_9BACT</name>
<reference evidence="1 2" key="1">
    <citation type="journal article" date="2015" name="Nature">
        <title>rRNA introns, odd ribosomes, and small enigmatic genomes across a large radiation of phyla.</title>
        <authorList>
            <person name="Brown C.T."/>
            <person name="Hug L.A."/>
            <person name="Thomas B.C."/>
            <person name="Sharon I."/>
            <person name="Castelle C.J."/>
            <person name="Singh A."/>
            <person name="Wilkins M.J."/>
            <person name="Williams K.H."/>
            <person name="Banfield J.F."/>
        </authorList>
    </citation>
    <scope>NUCLEOTIDE SEQUENCE [LARGE SCALE GENOMIC DNA]</scope>
</reference>
<protein>
    <submittedName>
        <fullName evidence="1">Uncharacterized protein</fullName>
    </submittedName>
</protein>
<dbReference type="SUPFAM" id="SSF53056">
    <property type="entry name" value="beta-carbonic anhydrase, cab"/>
    <property type="match status" value="1"/>
</dbReference>
<dbReference type="Pfam" id="PF20393">
    <property type="entry name" value="Pro_CA_2"/>
    <property type="match status" value="1"/>
</dbReference>
<accession>A0A0G1QET7</accession>
<comment type="caution">
    <text evidence="1">The sequence shown here is derived from an EMBL/GenBank/DDBJ whole genome shotgun (WGS) entry which is preliminary data.</text>
</comment>
<gene>
    <name evidence="1" type="ORF">UX09_C0034G0010</name>
</gene>
<dbReference type="Gene3D" id="3.40.1050.10">
    <property type="entry name" value="Carbonic anhydrase"/>
    <property type="match status" value="1"/>
</dbReference>
<dbReference type="GO" id="GO:0004089">
    <property type="term" value="F:carbonate dehydratase activity"/>
    <property type="evidence" value="ECO:0007669"/>
    <property type="project" value="InterPro"/>
</dbReference>